<protein>
    <submittedName>
        <fullName evidence="1">Uncharacterized protein</fullName>
    </submittedName>
</protein>
<dbReference type="EMBL" id="JH687797">
    <property type="protein sequence ID" value="EJD40931.1"/>
    <property type="molecule type" value="Genomic_DNA"/>
</dbReference>
<name>J0DCZ7_AURST</name>
<reference evidence="2" key="1">
    <citation type="journal article" date="2012" name="Science">
        <title>The Paleozoic origin of enzymatic lignin decomposition reconstructed from 31 fungal genomes.</title>
        <authorList>
            <person name="Floudas D."/>
            <person name="Binder M."/>
            <person name="Riley R."/>
            <person name="Barry K."/>
            <person name="Blanchette R.A."/>
            <person name="Henrissat B."/>
            <person name="Martinez A.T."/>
            <person name="Otillar R."/>
            <person name="Spatafora J.W."/>
            <person name="Yadav J.S."/>
            <person name="Aerts A."/>
            <person name="Benoit I."/>
            <person name="Boyd A."/>
            <person name="Carlson A."/>
            <person name="Copeland A."/>
            <person name="Coutinho P.M."/>
            <person name="de Vries R.P."/>
            <person name="Ferreira P."/>
            <person name="Findley K."/>
            <person name="Foster B."/>
            <person name="Gaskell J."/>
            <person name="Glotzer D."/>
            <person name="Gorecki P."/>
            <person name="Heitman J."/>
            <person name="Hesse C."/>
            <person name="Hori C."/>
            <person name="Igarashi K."/>
            <person name="Jurgens J.A."/>
            <person name="Kallen N."/>
            <person name="Kersten P."/>
            <person name="Kohler A."/>
            <person name="Kuees U."/>
            <person name="Kumar T.K.A."/>
            <person name="Kuo A."/>
            <person name="LaButti K."/>
            <person name="Larrondo L.F."/>
            <person name="Lindquist E."/>
            <person name="Ling A."/>
            <person name="Lombard V."/>
            <person name="Lucas S."/>
            <person name="Lundell T."/>
            <person name="Martin R."/>
            <person name="McLaughlin D.J."/>
            <person name="Morgenstern I."/>
            <person name="Morin E."/>
            <person name="Murat C."/>
            <person name="Nagy L.G."/>
            <person name="Nolan M."/>
            <person name="Ohm R.A."/>
            <person name="Patyshakuliyeva A."/>
            <person name="Rokas A."/>
            <person name="Ruiz-Duenas F.J."/>
            <person name="Sabat G."/>
            <person name="Salamov A."/>
            <person name="Samejima M."/>
            <person name="Schmutz J."/>
            <person name="Slot J.C."/>
            <person name="St John F."/>
            <person name="Stenlid J."/>
            <person name="Sun H."/>
            <person name="Sun S."/>
            <person name="Syed K."/>
            <person name="Tsang A."/>
            <person name="Wiebenga A."/>
            <person name="Young D."/>
            <person name="Pisabarro A."/>
            <person name="Eastwood D.C."/>
            <person name="Martin F."/>
            <person name="Cullen D."/>
            <person name="Grigoriev I.V."/>
            <person name="Hibbett D.S."/>
        </authorList>
    </citation>
    <scope>NUCLEOTIDE SEQUENCE [LARGE SCALE GENOMIC DNA]</scope>
    <source>
        <strain evidence="2">TFB10046</strain>
    </source>
</reference>
<proteinExistence type="predicted"/>
<dbReference type="InParanoid" id="J0DCZ7"/>
<dbReference type="eggNOG" id="ENOG502RD65">
    <property type="taxonomic scope" value="Eukaryota"/>
</dbReference>
<dbReference type="OrthoDB" id="3188871at2759"/>
<gene>
    <name evidence="1" type="ORF">AURDEDRAFT_169908</name>
</gene>
<sequence length="167" mass="18393">MSPLKIPVGPGPEIFPLTRVVQDGIEALITAGTVSIPEQQTKFDEAFNNLFSRSVEATINGQHKSRDELRKFLLDIRGSLNGETADFQQLIEYNDGNRWERTGEVATFFEWEGFRPFLILGAPQAVKANVSLQASVRLEEEHSVITCVSVVAQEVPVPIKLGQNGAA</sequence>
<evidence type="ECO:0000313" key="1">
    <source>
        <dbReference type="EMBL" id="EJD40931.1"/>
    </source>
</evidence>
<evidence type="ECO:0000313" key="2">
    <source>
        <dbReference type="Proteomes" id="UP000006514"/>
    </source>
</evidence>
<keyword evidence="2" id="KW-1185">Reference proteome</keyword>
<organism evidence="1 2">
    <name type="scientific">Auricularia subglabra (strain TFB-10046 / SS5)</name>
    <name type="common">White-rot fungus</name>
    <name type="synonym">Auricularia delicata (strain TFB10046)</name>
    <dbReference type="NCBI Taxonomy" id="717982"/>
    <lineage>
        <taxon>Eukaryota</taxon>
        <taxon>Fungi</taxon>
        <taxon>Dikarya</taxon>
        <taxon>Basidiomycota</taxon>
        <taxon>Agaricomycotina</taxon>
        <taxon>Agaricomycetes</taxon>
        <taxon>Auriculariales</taxon>
        <taxon>Auriculariaceae</taxon>
        <taxon>Auricularia</taxon>
    </lineage>
</organism>
<accession>J0DCZ7</accession>
<dbReference type="AlphaFoldDB" id="J0DCZ7"/>
<dbReference type="KEGG" id="adl:AURDEDRAFT_169908"/>
<dbReference type="Proteomes" id="UP000006514">
    <property type="component" value="Unassembled WGS sequence"/>
</dbReference>